<dbReference type="AlphaFoldDB" id="X0UX06"/>
<keyword evidence="2" id="KW-1133">Transmembrane helix</keyword>
<dbReference type="EMBL" id="BARS01020227">
    <property type="protein sequence ID" value="GAG04843.1"/>
    <property type="molecule type" value="Genomic_DNA"/>
</dbReference>
<organism evidence="3">
    <name type="scientific">marine sediment metagenome</name>
    <dbReference type="NCBI Taxonomy" id="412755"/>
    <lineage>
        <taxon>unclassified sequences</taxon>
        <taxon>metagenomes</taxon>
        <taxon>ecological metagenomes</taxon>
    </lineage>
</organism>
<sequence>ATAIDQMNISVSISVKNDITDEELTFQVSKLFEIYDLQLADYLLNFFTLIMISIFILVLVIMYFYVKKTIKRIETPYEEPDKRKQRKGRYVAVSELPKEKIPEAQPIEDTEKKPKKRLRMKKQKKPEPEKKDKPSTTDLDSLLEEKGLKD</sequence>
<evidence type="ECO:0000256" key="2">
    <source>
        <dbReference type="SAM" id="Phobius"/>
    </source>
</evidence>
<evidence type="ECO:0000313" key="3">
    <source>
        <dbReference type="EMBL" id="GAG04843.1"/>
    </source>
</evidence>
<proteinExistence type="predicted"/>
<feature type="compositionally biased region" description="Basic residues" evidence="1">
    <location>
        <begin position="113"/>
        <end position="124"/>
    </location>
</feature>
<feature type="non-terminal residue" evidence="3">
    <location>
        <position position="1"/>
    </location>
</feature>
<keyword evidence="2" id="KW-0812">Transmembrane</keyword>
<accession>X0UX06</accession>
<name>X0UX06_9ZZZZ</name>
<comment type="caution">
    <text evidence="3">The sequence shown here is derived from an EMBL/GenBank/DDBJ whole genome shotgun (WGS) entry which is preliminary data.</text>
</comment>
<protein>
    <submittedName>
        <fullName evidence="3">Uncharacterized protein</fullName>
    </submittedName>
</protein>
<feature type="region of interest" description="Disordered" evidence="1">
    <location>
        <begin position="96"/>
        <end position="150"/>
    </location>
</feature>
<feature type="compositionally biased region" description="Basic and acidic residues" evidence="1">
    <location>
        <begin position="125"/>
        <end position="135"/>
    </location>
</feature>
<feature type="transmembrane region" description="Helical" evidence="2">
    <location>
        <begin position="42"/>
        <end position="66"/>
    </location>
</feature>
<gene>
    <name evidence="3" type="ORF">S01H1_32648</name>
</gene>
<evidence type="ECO:0000256" key="1">
    <source>
        <dbReference type="SAM" id="MobiDB-lite"/>
    </source>
</evidence>
<reference evidence="3" key="1">
    <citation type="journal article" date="2014" name="Front. Microbiol.">
        <title>High frequency of phylogenetically diverse reductive dehalogenase-homologous genes in deep subseafloor sedimentary metagenomes.</title>
        <authorList>
            <person name="Kawai M."/>
            <person name="Futagami T."/>
            <person name="Toyoda A."/>
            <person name="Takaki Y."/>
            <person name="Nishi S."/>
            <person name="Hori S."/>
            <person name="Arai W."/>
            <person name="Tsubouchi T."/>
            <person name="Morono Y."/>
            <person name="Uchiyama I."/>
            <person name="Ito T."/>
            <person name="Fujiyama A."/>
            <person name="Inagaki F."/>
            <person name="Takami H."/>
        </authorList>
    </citation>
    <scope>NUCLEOTIDE SEQUENCE</scope>
    <source>
        <strain evidence="3">Expedition CK06-06</strain>
    </source>
</reference>
<keyword evidence="2" id="KW-0472">Membrane</keyword>